<feature type="domain" description="Dynein heavy chain ATP-binding dynein motor region" evidence="24">
    <location>
        <begin position="3270"/>
        <end position="3490"/>
    </location>
</feature>
<evidence type="ECO:0000256" key="1">
    <source>
        <dbReference type="ARBA" id="ARBA00004430"/>
    </source>
</evidence>
<dbReference type="OMA" id="MACCIAL"/>
<sequence>MKRDVVATHFKNFQEAMRTTKEKLEGVLQLTVSNELKNIELSESVDRSLLPLIEKMCITWLSQLQDSLSALDEKYFVGSSPLNELEYWKDRYTNLDLLSKQLKNPTVAYIINVQNKINGLMTPTVERLESLLIEAKENNRFLSTCERHFKNIEMGANYQIVIESIVPLMKSLRLIWMISRHYNNDERMISLMEKIAKVLIDRVKKVNSFQTLFMEGLDVVKSRTSNAETLLKLWKQAYLETRHFIETSGRGTRWEFDRKRLFQQTDYMAAISHDINAAVHIIDEFNQLYELNLFTVTIKPSKIAEMKQTMASLQNSFQTCKFDPFDSTNERAWVFKMESFSKELFEFEVTSQLYIQDAFRNIRSPVMGLQLFKNLNMVLERSSLTKMLNEKLKDISNSFFYQVNKTRQDFEDNFYNPPLFKSQPPVAGTINWQRFLFVRLKNTLISLLYDSDCLSIEEADKLKDTYLTLCKEMKQYSQKKYSEWYEKVDQEMEQLLKSPVLAFPYFTQLQKLEFSHRSTQNQFKVNFDPYIFEVIMEAKYLAGMGFNIPESVKTAVLLEQDFNERILLLKKFLNVFHEEISKVNEVDFMVLEDHIKELFRVVFSGMKRINWRSAGVSDFVERCHEQLEGFVSVMSQYKKNIKRIEDRLENIIDANYFSDKVNFKVGVVLDCKDYFDLVNADREEITERLIQDYNDITSMVQHVEFVIWKSSSGKCSRLKHFYLYYESRILQALTAMVMTNLNTFICLLSGQKSLFQIHGVLYHPYLELNPSNVNILRYISQCAADCIFTTKLFPRWLNASAIPVSLVKESSVYVYSFLNDIALNPDIINLLHKIQSIADNALTTAKNTLKPWKRFEVVWQSDKDLVVSEWIEQVLPKACNYDEVLWDLKNQLAEINSEVLLFDVDFLQMNLSALAYAVKEHYITLFDLYTNELHLSARNALVAFKTDCEKKLDEMSFKPTTIEDLKSVLQLLNEIFGTCVEKQLLAREITEKYNVLEIYGIVVGDEEKLLLNNLDMFSYILIEKARFYSSKLKVVKKKFAELALREADEFHQTLTEFVKRFYNSGPGIVDDLEVGLSLMREFNFEMYRLEQKRQDIGNSQKLFDLPIVMYSDFFRVQKDINYLESIYKIFKNYMSARSEWDVIQWTDLNVNSIQDGIDSLLLQAKKLPKAVKEMQSFTILENCMKSFKDNLPIIVELKNEAMRERHWKILMNKTKIKFDTNINAFTLKNLFAMNLANYYDVVIETISDAIKEANIEKALKEIEYTWSNLRFNIVKYHKNTLDKGHMIGSVDEINQLLDDQTMQLQGMNASRNVVPFLNSVQSWEKQLSLISEVIYSWVIAQRKWLYLDSIFLSGDIKVQLPEEARLFDKLDKAYMKIMKETALNPVVKICCLTPGRLREFEELILGLDRCQKSLNEYLDSKRNAFPRFYFISDDELLSIIGSTDPQSIQEHIIKIFDNVASIKLQPSTHGKTYDVMGMISAEGEQMPFKNKVVAEGKVEAWINNVLTAMQNSNRRITKEAIFYYCAEGRSRISWMMEYQGMVCLAGNQVWWTWEVEDVFQKAANGDKQAMKLYSKKLVQQIDDLVLLIRKPMTANNRKKINTVLMIDVHARDIIEGFVRDSILRSSDFQWESQLRFYWDIYSDQLIVHQCSGKFLYGYEYMGLNGRLVITPLTDRIYLTLTQALSMKLGGAPAGPAGTGKTETTKDLAKALGLLCVVTNCGEGMDYKAIGKIFAGLCQSGSWGCFDEFNRIEISVLSVISSQLQTIRNALLLTLTQFNFEGGIISLDHKVGIFITMNPGYAGRTELPESIKALFRPVVCIVPDLQMICEIMLFSEGFLMAKVLAKKMTVLYKLASEQLSRQYHYDFKLRAIKSVLVMAGELKRASDAEEDVVLMRALRDMNLPKFVFEDVPLFLGLIGDLFPGLNCPRIQYPELTEAIEDVLKENKYIVLAHQVDKVVQLQETMLTRHTTMVVGPTCGGKSVIINTLALAQTRMGVPTKLFTLNPKERSVVELYGVLDPVSRDWTDGLLSNVFREINKPTDKVEKKYIVFDGDVDALWVENMNSVMDDNKLLTLANGERIRLQKHCSMIFEVSDLQYAQPSTVSRCGMVYVDSKNLKYEPYWQKWLKEKFELRQNLIEMEVLNKLFIKYIPPCIDLIFEGKMGNVRKDPLKTIIPLTNLNLVRQLTHMLDALIEYEDIDFDVLECLFVEALYWSLGAGLLENSRAQFDTYVKQITTLYVTASDVAAGPGELPGDNTIYEFIWDHQSNQWIRWTSKVPDYIHDPNVKFNEILVPTIDTVSMKWILSLFLKMEKPILFSGESGTSKTATITSFLKNLNSEEYQVLGMNFSSRTTSLDCQKNIENHTEKRTRDVFGPPVGKRLVIFVDDLNMPQIDPYGTQQPIAMLKLLLGYSGIYDRGSALNWKTLRDLDWIAAMGNPGGGRNHVDPRFISLFSFAYMVFPTEDSIFKIYSSILSGYTTGFASEIRDSVEIVTHASMNLFTGVLKDLPPTPSKFHYIFSLRDLSRIYSGLSLMTAGNFKTRNDLFRVWRHECLRVFSDRLTNEVDQEIVVQKIRNLLEINASAYIDMLLADPIIYGDYINVENDDFPRSYKELESYESLKNLYNEIIDYSKNSSKISLVLFDDALEHLNRINRVLLLPKGHCLLMGLGNVGKFSLAKLAACIAGLEIFTIELARGYSEASFKEDLKILYDKICIQNLKVAFLFKDQYIVEENFLELINNMLTLGTVPSLFDDEETEKIMEAFQRDLPGYEKAPTKEIFWHNFAKRANTNLHIILSMAANNEELPKRCRNFPGLVSNTNIDWVFPWPSQALLAVATSFISDETNIIPVNHQTDVIQIAIYVHFSAIQASVNFWEKQRRRNYISPKNYLDFLATYIKLVKEQYSYINMQCDRLDGGIKKLLESAVQLNDFNAKLAVQKIAVNEKTQSCQKLLTRIAQATAEAEAKQSLALIKSAQIEEQTKDITREKEEAREALSKAMPALESAKQALDYIDRNDVTEIRSFAKPPKPVQTIGECIVVLKGIKDVSWKSAKTLMTDPNFLKSLKELDVDNIPIRNIHVVKYCLKEMNITVEEMRDKSRAGAGLMKFVQAVVGYCEVYKEVKPKKEKVERLEKEFATTMHELEKITSQLNQLQKTLDNLKHQYETAMLDKKQLEDETDLMQRRIVAADRLIKGLGSERIRWQKELEDLYLQKGNVIGDCLLCAGFLTYTSPFTWQFRENLVYNSWLQNIKELEIPLSEPFSLTKLLTNDVEISKWNSEGLPPDELSVQNAILATRSNRFPLCIDPQQQAMNWIKQREKGTSFKISSFNEPDYIKHLELAVKYGSSFLFQDVDDYVDPLVYNILSKTLIKQGAVQGVMMGDKMIDFDDNFRLYLNTKLPNPNYPASIYAFATVINFIVTFKGLEEQLLGVIVKIEKNELEERREQLIYETSTNKKLLKDLEDSLLRELAQSKGNMLDSVDLLTTLENTKLKSSEVAEKLRLGALTTDEIDRNRDIYRPVAKLGAILFFVLGDLATINVMYQYSLSAYIKVFEYSLRRSLPDSRIANRLKNISEALLINVYNYGCTGIFEKHKLLFSLQIAVKLKLDENSITEEELDFLTKGNVSLEKSPLVNPFAWLPDDAWECLTLLPEVSPNNFENIISDIQSSETDWKVWYDHDSPETLDFPMQYEETLSDFHRLMLLRCFRLDRLYCAISDFISDYMGEQFITPPIVSLSTIHEQSSTTTPVIFILSVGSDPTSDLIKFADSVNIKNTQLKILSLGQGQEKTAMSLITAAVTHGHWLILQNCHLLIRFMRDLEKEFENFTKPHPDFRLWLTTEPVGDFPISVLQRSLKVVTEPPNGLKHNLQSTYVKLVSPVIEKFCAHPHYPSLLFVLSFFHAVVQERRKYGKIGWNISYDFNDSDFIVCNTILQSSLQKVIDSSDEVIPWNSLKYLIGEVMYGGRAIDDFDRRILNTYMNEYMGDFLLDPYQKFHFNISEEFEYLLPTATSKEEYLEYIEDLPLITSPEVLGLHENAEISYFLQAGQDILDFMKMLQPKTKITDSSGSNREDIVSKLAQDMLSKIPEEFNIDNIRKNHANNITPSIIVLLQELESFNKLSRKMINSLHTLRKAIAGEVGMDNDLDEISNSLFFGVIPQLWRRLAPLTKKSLASWITFHLDRRRQYNEWAFDNEPVVMWLSGLHVPESYITALIQMTCRKNGWPLSKSTLFTKVMSEPIIGDALDSISQGKMVTGLYLEGAGWDYQNCCLVKQEHKKLSTPMPIIKMIPIQRSKLRLANTLRTPVYVTSDRRDAMGVGLIFEADLPTKQHLSHWILQGVCLVLNPE</sequence>
<dbReference type="Gene3D" id="3.10.490.20">
    <property type="match status" value="1"/>
</dbReference>
<keyword evidence="8" id="KW-0243">Dynein</keyword>
<feature type="domain" description="Dynein heavy chain coiled coil stalk" evidence="22">
    <location>
        <begin position="2908"/>
        <end position="3242"/>
    </location>
</feature>
<evidence type="ECO:0000259" key="26">
    <source>
        <dbReference type="Pfam" id="PF17857"/>
    </source>
</evidence>
<dbReference type="eggNOG" id="KOG3595">
    <property type="taxonomic scope" value="Eukaryota"/>
</dbReference>
<keyword evidence="3" id="KW-0963">Cytoplasm</keyword>
<dbReference type="STRING" id="6412.T1FZ69"/>
<dbReference type="FunFam" id="3.40.50.300:FF:000063">
    <property type="entry name" value="dynein heavy chain 6, axonemal"/>
    <property type="match status" value="1"/>
</dbReference>
<dbReference type="FunFam" id="1.10.287.2620:FF:000002">
    <property type="entry name" value="Dynein heavy chain 2, axonemal"/>
    <property type="match status" value="1"/>
</dbReference>
<evidence type="ECO:0000256" key="8">
    <source>
        <dbReference type="ARBA" id="ARBA00023017"/>
    </source>
</evidence>
<dbReference type="InterPro" id="IPR013602">
    <property type="entry name" value="Dynein_heavy_linker"/>
</dbReference>
<dbReference type="InterPro" id="IPR042228">
    <property type="entry name" value="Dynein_linker_3"/>
</dbReference>
<dbReference type="GO" id="GO:0097729">
    <property type="term" value="C:9+2 motile cilium"/>
    <property type="evidence" value="ECO:0007669"/>
    <property type="project" value="UniProtKB-ARBA"/>
</dbReference>
<feature type="domain" description="Dynein heavy chain C-terminal" evidence="28">
    <location>
        <begin position="4036"/>
        <end position="4333"/>
    </location>
</feature>
<comment type="similarity">
    <text evidence="2">Belongs to the dynein heavy chain family.</text>
</comment>
<dbReference type="Pfam" id="PF18199">
    <property type="entry name" value="Dynein_C"/>
    <property type="match status" value="1"/>
</dbReference>
<evidence type="ECO:0000313" key="30">
    <source>
        <dbReference type="EnsemblMetazoa" id="HelroP67881"/>
    </source>
</evidence>
<feature type="domain" description="Dynein heavy chain 3 AAA+ lid" evidence="26">
    <location>
        <begin position="2503"/>
        <end position="2569"/>
    </location>
</feature>
<dbReference type="GeneID" id="20214117"/>
<dbReference type="InterPro" id="IPR027417">
    <property type="entry name" value="P-loop_NTPase"/>
</dbReference>
<gene>
    <name evidence="30" type="primary">20214117</name>
    <name evidence="29" type="ORF">HELRODRAFT_67881</name>
</gene>
<dbReference type="Pfam" id="PF12780">
    <property type="entry name" value="AAA_8"/>
    <property type="match status" value="1"/>
</dbReference>
<dbReference type="FunFam" id="1.20.1270.280:FF:000005">
    <property type="entry name" value="Dynein axonemal heavy chain 10"/>
    <property type="match status" value="1"/>
</dbReference>
<evidence type="ECO:0000259" key="18">
    <source>
        <dbReference type="Pfam" id="PF03028"/>
    </source>
</evidence>
<dbReference type="Gene3D" id="1.10.8.710">
    <property type="match status" value="1"/>
</dbReference>
<dbReference type="InterPro" id="IPR041466">
    <property type="entry name" value="Dynein_AAA5_ext"/>
</dbReference>
<dbReference type="InterPro" id="IPR041658">
    <property type="entry name" value="AAA_lid_11"/>
</dbReference>
<dbReference type="Pfam" id="PF08393">
    <property type="entry name" value="DHC_N2"/>
    <property type="match status" value="1"/>
</dbReference>
<dbReference type="InterPro" id="IPR042222">
    <property type="entry name" value="Dynein_2_N"/>
</dbReference>
<dbReference type="FunFam" id="1.10.8.720:FF:000005">
    <property type="entry name" value="Dynein axonemal heavy chain 10"/>
    <property type="match status" value="1"/>
</dbReference>
<comment type="subunit">
    <text evidence="15">The I1 inner arm complex (also known as the f dynein complex) is a two-headed isoform composed of two heavy chains (1-alpha and 1-beta), three intermediate chains and three light chains. I1 occupies a specific position proximal to the first radial spoke and repeats every 96 nm along the length of the axoneme.</text>
</comment>
<dbReference type="InParanoid" id="T1FZ69"/>
<dbReference type="PANTHER" id="PTHR22878:SF63">
    <property type="entry name" value="DYNEIN AXONEMAL HEAVY CHAIN 10"/>
    <property type="match status" value="1"/>
</dbReference>
<dbReference type="Pfam" id="PF12775">
    <property type="entry name" value="AAA_7"/>
    <property type="match status" value="1"/>
</dbReference>
<feature type="coiled-coil region" evidence="17">
    <location>
        <begin position="3124"/>
        <end position="3186"/>
    </location>
</feature>
<dbReference type="GO" id="GO:0051959">
    <property type="term" value="F:dynein light intermediate chain binding"/>
    <property type="evidence" value="ECO:0007669"/>
    <property type="project" value="InterPro"/>
</dbReference>
<dbReference type="Gene3D" id="1.10.472.130">
    <property type="match status" value="1"/>
</dbReference>
<feature type="domain" description="Dynein heavy chain AAA module D4" evidence="23">
    <location>
        <begin position="2635"/>
        <end position="2895"/>
    </location>
</feature>
<dbReference type="EMBL" id="AMQM01001372">
    <property type="status" value="NOT_ANNOTATED_CDS"/>
    <property type="molecule type" value="Genomic_DNA"/>
</dbReference>
<keyword evidence="31" id="KW-1185">Reference proteome</keyword>
<dbReference type="FunFam" id="1.20.58.1120:FF:000008">
    <property type="entry name" value="Dynein heavy chain 10, axonemal"/>
    <property type="match status" value="1"/>
</dbReference>
<keyword evidence="7" id="KW-0067">ATP-binding</keyword>
<dbReference type="Pfam" id="PF12777">
    <property type="entry name" value="MT"/>
    <property type="match status" value="1"/>
</dbReference>
<dbReference type="Pfam" id="PF18198">
    <property type="entry name" value="AAA_lid_11"/>
    <property type="match status" value="1"/>
</dbReference>
<feature type="domain" description="Dynein heavy chain AAA lid" evidence="27">
    <location>
        <begin position="3883"/>
        <end position="4028"/>
    </location>
</feature>
<comment type="subcellular location">
    <subcellularLocation>
        <location evidence="1">Cytoplasm</location>
        <location evidence="1">Cytoskeleton</location>
        <location evidence="1">Cilium axoneme</location>
    </subcellularLocation>
</comment>
<evidence type="ECO:0000256" key="12">
    <source>
        <dbReference type="ARBA" id="ARBA00023212"/>
    </source>
</evidence>
<keyword evidence="12" id="KW-0206">Cytoskeleton</keyword>
<evidence type="ECO:0000256" key="9">
    <source>
        <dbReference type="ARBA" id="ARBA00023054"/>
    </source>
</evidence>
<evidence type="ECO:0000259" key="22">
    <source>
        <dbReference type="Pfam" id="PF12777"/>
    </source>
</evidence>
<dbReference type="GO" id="GO:0005874">
    <property type="term" value="C:microtubule"/>
    <property type="evidence" value="ECO:0007669"/>
    <property type="project" value="UniProtKB-KW"/>
</dbReference>
<dbReference type="Gene3D" id="1.20.1270.280">
    <property type="match status" value="1"/>
</dbReference>
<dbReference type="GO" id="GO:0045505">
    <property type="term" value="F:dynein intermediate chain binding"/>
    <property type="evidence" value="ECO:0007669"/>
    <property type="project" value="InterPro"/>
</dbReference>
<name>T1FZ69_HELRO</name>
<keyword evidence="13" id="KW-0966">Cell projection</keyword>
<dbReference type="Pfam" id="PF12781">
    <property type="entry name" value="AAA_9"/>
    <property type="match status" value="1"/>
</dbReference>
<dbReference type="InterPro" id="IPR035706">
    <property type="entry name" value="AAA_9"/>
</dbReference>
<evidence type="ECO:0000259" key="20">
    <source>
        <dbReference type="Pfam" id="PF08393"/>
    </source>
</evidence>
<dbReference type="InterPro" id="IPR035699">
    <property type="entry name" value="AAA_6"/>
</dbReference>
<dbReference type="RefSeq" id="XP_009025152.1">
    <property type="nucleotide sequence ID" value="XM_009026904.1"/>
</dbReference>
<keyword evidence="4" id="KW-0493">Microtubule</keyword>
<dbReference type="KEGG" id="hro:HELRODRAFT_67881"/>
<evidence type="ECO:0000259" key="23">
    <source>
        <dbReference type="Pfam" id="PF12780"/>
    </source>
</evidence>
<dbReference type="Gene3D" id="1.20.920.20">
    <property type="match status" value="1"/>
</dbReference>
<evidence type="ECO:0000256" key="6">
    <source>
        <dbReference type="ARBA" id="ARBA00022741"/>
    </source>
</evidence>
<dbReference type="Pfam" id="PF03028">
    <property type="entry name" value="Dynein_heavy"/>
    <property type="match status" value="1"/>
</dbReference>
<keyword evidence="5" id="KW-0677">Repeat</keyword>
<evidence type="ECO:0000256" key="4">
    <source>
        <dbReference type="ARBA" id="ARBA00022701"/>
    </source>
</evidence>
<dbReference type="FunFam" id="1.20.140.100:FF:000001">
    <property type="entry name" value="dynein heavy chain 17, axonemal"/>
    <property type="match status" value="1"/>
</dbReference>
<protein>
    <recommendedName>
        <fullName evidence="16">Dynein-1, subspecies f</fullName>
    </recommendedName>
</protein>
<evidence type="ECO:0000256" key="15">
    <source>
        <dbReference type="ARBA" id="ARBA00063032"/>
    </source>
</evidence>
<dbReference type="Gene3D" id="1.10.8.1220">
    <property type="match status" value="1"/>
</dbReference>
<dbReference type="FunFam" id="3.40.50.300:FF:000049">
    <property type="entry name" value="Dynein, axonemal, heavy chain 5"/>
    <property type="match status" value="1"/>
</dbReference>
<dbReference type="HOGENOM" id="CLU_000038_9_1_1"/>
<dbReference type="Gene3D" id="6.10.140.1060">
    <property type="match status" value="1"/>
</dbReference>
<reference evidence="29 31" key="2">
    <citation type="journal article" date="2013" name="Nature">
        <title>Insights into bilaterian evolution from three spiralian genomes.</title>
        <authorList>
            <person name="Simakov O."/>
            <person name="Marletaz F."/>
            <person name="Cho S.J."/>
            <person name="Edsinger-Gonzales E."/>
            <person name="Havlak P."/>
            <person name="Hellsten U."/>
            <person name="Kuo D.H."/>
            <person name="Larsson T."/>
            <person name="Lv J."/>
            <person name="Arendt D."/>
            <person name="Savage R."/>
            <person name="Osoegawa K."/>
            <person name="de Jong P."/>
            <person name="Grimwood J."/>
            <person name="Chapman J.A."/>
            <person name="Shapiro H."/>
            <person name="Aerts A."/>
            <person name="Otillar R.P."/>
            <person name="Terry A.Y."/>
            <person name="Boore J.L."/>
            <person name="Grigoriev I.V."/>
            <person name="Lindberg D.R."/>
            <person name="Seaver E.C."/>
            <person name="Weisblat D.A."/>
            <person name="Putnam N.H."/>
            <person name="Rokhsar D.S."/>
        </authorList>
    </citation>
    <scope>NUCLEOTIDE SEQUENCE</scope>
</reference>
<dbReference type="InterPro" id="IPR041589">
    <property type="entry name" value="DNAH3_AAA_lid_1"/>
</dbReference>
<dbReference type="Gene3D" id="3.20.180.20">
    <property type="entry name" value="Dynein heavy chain, N-terminal domain 2"/>
    <property type="match status" value="1"/>
</dbReference>
<dbReference type="InterPro" id="IPR024317">
    <property type="entry name" value="Dynein_heavy_chain_D4_dom"/>
</dbReference>
<evidence type="ECO:0000313" key="29">
    <source>
        <dbReference type="EMBL" id="ESN96268.1"/>
    </source>
</evidence>
<dbReference type="Gene3D" id="1.10.287.2620">
    <property type="match status" value="1"/>
</dbReference>
<accession>T1FZ69</accession>
<evidence type="ECO:0000256" key="7">
    <source>
        <dbReference type="ARBA" id="ARBA00022840"/>
    </source>
</evidence>
<dbReference type="CTD" id="20214117"/>
<dbReference type="SUPFAM" id="SSF52540">
    <property type="entry name" value="P-loop containing nucleoside triphosphate hydrolases"/>
    <property type="match status" value="4"/>
</dbReference>
<dbReference type="GO" id="GO:0060294">
    <property type="term" value="P:cilium movement involved in cell motility"/>
    <property type="evidence" value="ECO:0007669"/>
    <property type="project" value="UniProtKB-ARBA"/>
</dbReference>
<evidence type="ECO:0000259" key="24">
    <source>
        <dbReference type="Pfam" id="PF12781"/>
    </source>
</evidence>
<keyword evidence="11" id="KW-0505">Motor protein</keyword>
<dbReference type="GO" id="GO:0008017">
    <property type="term" value="F:microtubule binding"/>
    <property type="evidence" value="ECO:0007669"/>
    <property type="project" value="UniProtKB-ARBA"/>
</dbReference>
<dbReference type="InterPro" id="IPR024743">
    <property type="entry name" value="Dynein_HC_stalk"/>
</dbReference>
<dbReference type="FunFam" id="3.20.180.20:FF:000001">
    <property type="entry name" value="Dynein axonemal heavy chain 5"/>
    <property type="match status" value="1"/>
</dbReference>
<reference evidence="31" key="1">
    <citation type="submission" date="2012-12" db="EMBL/GenBank/DDBJ databases">
        <authorList>
            <person name="Hellsten U."/>
            <person name="Grimwood J."/>
            <person name="Chapman J.A."/>
            <person name="Shapiro H."/>
            <person name="Aerts A."/>
            <person name="Otillar R.P."/>
            <person name="Terry A.Y."/>
            <person name="Boore J.L."/>
            <person name="Simakov O."/>
            <person name="Marletaz F."/>
            <person name="Cho S.-J."/>
            <person name="Edsinger-Gonzales E."/>
            <person name="Havlak P."/>
            <person name="Kuo D.-H."/>
            <person name="Larsson T."/>
            <person name="Lv J."/>
            <person name="Arendt D."/>
            <person name="Savage R."/>
            <person name="Osoegawa K."/>
            <person name="de Jong P."/>
            <person name="Lindberg D.R."/>
            <person name="Seaver E.C."/>
            <person name="Weisblat D.A."/>
            <person name="Putnam N.H."/>
            <person name="Grigoriev I.V."/>
            <person name="Rokhsar D.S."/>
        </authorList>
    </citation>
    <scope>NUCLEOTIDE SEQUENCE</scope>
</reference>
<dbReference type="Gene3D" id="1.20.920.30">
    <property type="match status" value="1"/>
</dbReference>
<proteinExistence type="inferred from homology"/>
<dbReference type="GO" id="GO:0008569">
    <property type="term" value="F:minus-end-directed microtubule motor activity"/>
    <property type="evidence" value="ECO:0007669"/>
    <property type="project" value="InterPro"/>
</dbReference>
<dbReference type="InterPro" id="IPR043160">
    <property type="entry name" value="Dynein_C_barrel"/>
</dbReference>
<organism evidence="30 31">
    <name type="scientific">Helobdella robusta</name>
    <name type="common">Californian leech</name>
    <dbReference type="NCBI Taxonomy" id="6412"/>
    <lineage>
        <taxon>Eukaryota</taxon>
        <taxon>Metazoa</taxon>
        <taxon>Spiralia</taxon>
        <taxon>Lophotrochozoa</taxon>
        <taxon>Annelida</taxon>
        <taxon>Clitellata</taxon>
        <taxon>Hirudinea</taxon>
        <taxon>Rhynchobdellida</taxon>
        <taxon>Glossiphoniidae</taxon>
        <taxon>Helobdella</taxon>
    </lineage>
</organism>
<dbReference type="FunFam" id="1.10.472.130:FF:000010">
    <property type="entry name" value="Dynein axonemal heavy chain 10"/>
    <property type="match status" value="1"/>
</dbReference>
<dbReference type="EMBL" id="KB097495">
    <property type="protein sequence ID" value="ESN96268.1"/>
    <property type="molecule type" value="Genomic_DNA"/>
</dbReference>
<evidence type="ECO:0000259" key="19">
    <source>
        <dbReference type="Pfam" id="PF08385"/>
    </source>
</evidence>
<dbReference type="FunFam" id="1.10.8.710:FF:000002">
    <property type="entry name" value="dynein heavy chain 17, axonemal"/>
    <property type="match status" value="1"/>
</dbReference>
<dbReference type="Proteomes" id="UP000015101">
    <property type="component" value="Unassembled WGS sequence"/>
</dbReference>
<dbReference type="OrthoDB" id="10251809at2759"/>
<dbReference type="InterPro" id="IPR043157">
    <property type="entry name" value="Dynein_AAA1S"/>
</dbReference>
<evidence type="ECO:0000259" key="27">
    <source>
        <dbReference type="Pfam" id="PF18198"/>
    </source>
</evidence>
<reference evidence="30" key="3">
    <citation type="submission" date="2015-06" db="UniProtKB">
        <authorList>
            <consortium name="EnsemblMetazoa"/>
        </authorList>
    </citation>
    <scope>IDENTIFICATION</scope>
</reference>
<keyword evidence="6" id="KW-0547">Nucleotide-binding</keyword>
<dbReference type="Gene3D" id="1.10.8.720">
    <property type="entry name" value="Region D6 of dynein motor"/>
    <property type="match status" value="1"/>
</dbReference>
<evidence type="ECO:0000256" key="14">
    <source>
        <dbReference type="ARBA" id="ARBA00054075"/>
    </source>
</evidence>
<feature type="domain" description="Dynein heavy chain tail" evidence="19">
    <location>
        <begin position="53"/>
        <end position="619"/>
    </location>
</feature>
<dbReference type="InterPro" id="IPR004273">
    <property type="entry name" value="Dynein_heavy_D6_P-loop"/>
</dbReference>
<evidence type="ECO:0000259" key="21">
    <source>
        <dbReference type="Pfam" id="PF12774"/>
    </source>
</evidence>
<dbReference type="Gene3D" id="3.40.50.300">
    <property type="entry name" value="P-loop containing nucleotide triphosphate hydrolases"/>
    <property type="match status" value="5"/>
</dbReference>
<evidence type="ECO:0000256" key="11">
    <source>
        <dbReference type="ARBA" id="ARBA00023175"/>
    </source>
</evidence>
<evidence type="ECO:0000256" key="17">
    <source>
        <dbReference type="SAM" id="Coils"/>
    </source>
</evidence>
<dbReference type="FunFam" id="3.40.50.300:FF:000884">
    <property type="entry name" value="Dynein axonemal heavy chain 10"/>
    <property type="match status" value="1"/>
</dbReference>
<comment type="function">
    <text evidence="14">Force generating protein of eukaryotic cilia and flagella. Produces force towards the minus ends of microtubules. Dynein has ATPase activity; the force-producing power stroke is thought to occur on release of ADP. Required for assembly of the I1 inner arm complex and its targeting to the appropriate axoneme location. Also required for phototaxis.</text>
</comment>
<dbReference type="InterPro" id="IPR026983">
    <property type="entry name" value="DHC"/>
</dbReference>
<dbReference type="Gene3D" id="1.20.58.1120">
    <property type="match status" value="1"/>
</dbReference>
<dbReference type="InterPro" id="IPR013594">
    <property type="entry name" value="Dynein_heavy_tail"/>
</dbReference>
<feature type="domain" description="Dynein heavy chain linker" evidence="20">
    <location>
        <begin position="1116"/>
        <end position="1520"/>
    </location>
</feature>
<evidence type="ECO:0000256" key="13">
    <source>
        <dbReference type="ARBA" id="ARBA00023273"/>
    </source>
</evidence>
<dbReference type="GO" id="GO:0005524">
    <property type="term" value="F:ATP binding"/>
    <property type="evidence" value="ECO:0007669"/>
    <property type="project" value="UniProtKB-KW"/>
</dbReference>
<dbReference type="Pfam" id="PF17852">
    <property type="entry name" value="Dynein_AAA_lid"/>
    <property type="match status" value="1"/>
</dbReference>
<dbReference type="GO" id="GO:0036159">
    <property type="term" value="P:inner dynein arm assembly"/>
    <property type="evidence" value="ECO:0007669"/>
    <property type="project" value="UniProtKB-ARBA"/>
</dbReference>
<dbReference type="InterPro" id="IPR041228">
    <property type="entry name" value="Dynein_C"/>
</dbReference>
<evidence type="ECO:0000259" key="28">
    <source>
        <dbReference type="Pfam" id="PF18199"/>
    </source>
</evidence>
<dbReference type="FunFam" id="3.40.50.300:FF:000153">
    <property type="entry name" value="Dynein axonemal heavy chain 1"/>
    <property type="match status" value="1"/>
</dbReference>
<keyword evidence="10" id="KW-0969">Cilium</keyword>
<dbReference type="Pfam" id="PF08385">
    <property type="entry name" value="DHC_N1"/>
    <property type="match status" value="1"/>
</dbReference>
<feature type="domain" description="Dynein heavy chain hydrolytic ATP-binding dynein motor region" evidence="21">
    <location>
        <begin position="1656"/>
        <end position="1981"/>
    </location>
</feature>
<dbReference type="PANTHER" id="PTHR22878">
    <property type="entry name" value="DYNEIN HEAVY CHAIN 6, AXONEMAL-LIKE-RELATED"/>
    <property type="match status" value="1"/>
</dbReference>
<dbReference type="Pfam" id="PF12774">
    <property type="entry name" value="AAA_6"/>
    <property type="match status" value="1"/>
</dbReference>
<dbReference type="FunFam" id="3.10.490.20:FF:000006">
    <property type="entry name" value="Dynein axonemal heavy chain 10"/>
    <property type="match status" value="1"/>
</dbReference>
<dbReference type="Gene3D" id="1.20.140.100">
    <property type="entry name" value="Dynein heavy chain, N-terminal domain 2"/>
    <property type="match status" value="1"/>
</dbReference>
<evidence type="ECO:0000256" key="5">
    <source>
        <dbReference type="ARBA" id="ARBA00022737"/>
    </source>
</evidence>
<evidence type="ECO:0000256" key="2">
    <source>
        <dbReference type="ARBA" id="ARBA00008887"/>
    </source>
</evidence>
<feature type="domain" description="Dynein heavy chain region D6 P-loop" evidence="18">
    <location>
        <begin position="3737"/>
        <end position="3849"/>
    </location>
</feature>
<dbReference type="Pfam" id="PF17857">
    <property type="entry name" value="AAA_lid_1"/>
    <property type="match status" value="1"/>
</dbReference>
<evidence type="ECO:0000256" key="3">
    <source>
        <dbReference type="ARBA" id="ARBA00022490"/>
    </source>
</evidence>
<dbReference type="EnsemblMetazoa" id="HelroT67881">
    <property type="protein sequence ID" value="HelroP67881"/>
    <property type="gene ID" value="HelroG67881"/>
</dbReference>
<feature type="domain" description="Dynein heavy chain AAA 5 extension" evidence="25">
    <location>
        <begin position="2142"/>
        <end position="2273"/>
    </location>
</feature>
<feature type="coiled-coil region" evidence="17">
    <location>
        <begin position="2938"/>
        <end position="2993"/>
    </location>
</feature>
<evidence type="ECO:0000259" key="25">
    <source>
        <dbReference type="Pfam" id="PF17852"/>
    </source>
</evidence>
<dbReference type="FunCoup" id="T1FZ69">
    <property type="interactions" value="24"/>
</dbReference>
<dbReference type="FunFam" id="1.20.920.20:FF:000001">
    <property type="entry name" value="dynein heavy chain 2, axonemal"/>
    <property type="match status" value="1"/>
</dbReference>
<dbReference type="InterPro" id="IPR042219">
    <property type="entry name" value="AAA_lid_11_sf"/>
</dbReference>
<dbReference type="FunFam" id="1.10.8.1220:FF:000001">
    <property type="entry name" value="Dynein axonemal heavy chain 5"/>
    <property type="match status" value="1"/>
</dbReference>
<dbReference type="GO" id="GO:0036156">
    <property type="term" value="C:inner dynein arm"/>
    <property type="evidence" value="ECO:0007669"/>
    <property type="project" value="UniProtKB-ARBA"/>
</dbReference>
<dbReference type="FunFam" id="1.20.920.30:FF:000002">
    <property type="entry name" value="Dynein axonemal heavy chain 3"/>
    <property type="match status" value="1"/>
</dbReference>
<evidence type="ECO:0000256" key="10">
    <source>
        <dbReference type="ARBA" id="ARBA00023069"/>
    </source>
</evidence>
<evidence type="ECO:0000256" key="16">
    <source>
        <dbReference type="ARBA" id="ARBA00077719"/>
    </source>
</evidence>
<evidence type="ECO:0000313" key="31">
    <source>
        <dbReference type="Proteomes" id="UP000015101"/>
    </source>
</evidence>
<keyword evidence="9 17" id="KW-0175">Coiled coil</keyword>